<reference evidence="1" key="1">
    <citation type="journal article" date="2023" name="Plant J.">
        <title>Genome sequences and population genomics provide insights into the demographic history, inbreeding, and mutation load of two 'living fossil' tree species of Dipteronia.</title>
        <authorList>
            <person name="Feng Y."/>
            <person name="Comes H.P."/>
            <person name="Chen J."/>
            <person name="Zhu S."/>
            <person name="Lu R."/>
            <person name="Zhang X."/>
            <person name="Li P."/>
            <person name="Qiu J."/>
            <person name="Olsen K.M."/>
            <person name="Qiu Y."/>
        </authorList>
    </citation>
    <scope>NUCLEOTIDE SEQUENCE</scope>
    <source>
        <strain evidence="1">NBL</strain>
    </source>
</reference>
<comment type="caution">
    <text evidence="1">The sequence shown here is derived from an EMBL/GenBank/DDBJ whole genome shotgun (WGS) entry which is preliminary data.</text>
</comment>
<accession>A0AAE0AJT9</accession>
<name>A0AAE0AJT9_9ROSI</name>
<dbReference type="AlphaFoldDB" id="A0AAE0AJT9"/>
<evidence type="ECO:0000313" key="2">
    <source>
        <dbReference type="Proteomes" id="UP001281410"/>
    </source>
</evidence>
<protein>
    <submittedName>
        <fullName evidence="1">Uncharacterized protein</fullName>
    </submittedName>
</protein>
<sequence length="198" mass="22408">MVRNTFRDQREGYTDKAVVNGHKYSNRQRIVNNKATEDVAGNVLLVTIEGTDPCLVNIDCFLVQYNCLLTAFASKFFTPLNYIIGQLKMLNDAKILFGLGIDGKKLEPESNILVASIENMQYAATLDLLNMGYKSGVSCLVADLTQAKFFNFHDCPCVILHIKKKVMDKILWKKISLPFKIVENRKTGYTNRSRFKGV</sequence>
<dbReference type="EMBL" id="JANJYJ010000004">
    <property type="protein sequence ID" value="KAK3219301.1"/>
    <property type="molecule type" value="Genomic_DNA"/>
</dbReference>
<gene>
    <name evidence="1" type="ORF">Dsin_013271</name>
</gene>
<keyword evidence="2" id="KW-1185">Reference proteome</keyword>
<evidence type="ECO:0000313" key="1">
    <source>
        <dbReference type="EMBL" id="KAK3219301.1"/>
    </source>
</evidence>
<organism evidence="1 2">
    <name type="scientific">Dipteronia sinensis</name>
    <dbReference type="NCBI Taxonomy" id="43782"/>
    <lineage>
        <taxon>Eukaryota</taxon>
        <taxon>Viridiplantae</taxon>
        <taxon>Streptophyta</taxon>
        <taxon>Embryophyta</taxon>
        <taxon>Tracheophyta</taxon>
        <taxon>Spermatophyta</taxon>
        <taxon>Magnoliopsida</taxon>
        <taxon>eudicotyledons</taxon>
        <taxon>Gunneridae</taxon>
        <taxon>Pentapetalae</taxon>
        <taxon>rosids</taxon>
        <taxon>malvids</taxon>
        <taxon>Sapindales</taxon>
        <taxon>Sapindaceae</taxon>
        <taxon>Hippocastanoideae</taxon>
        <taxon>Acereae</taxon>
        <taxon>Dipteronia</taxon>
    </lineage>
</organism>
<dbReference type="Proteomes" id="UP001281410">
    <property type="component" value="Unassembled WGS sequence"/>
</dbReference>
<proteinExistence type="predicted"/>